<dbReference type="InterPro" id="IPR024079">
    <property type="entry name" value="MetalloPept_cat_dom_sf"/>
</dbReference>
<evidence type="ECO:0000256" key="1">
    <source>
        <dbReference type="ARBA" id="ARBA00022670"/>
    </source>
</evidence>
<dbReference type="Pfam" id="PF01421">
    <property type="entry name" value="Reprolysin"/>
    <property type="match status" value="1"/>
</dbReference>
<dbReference type="SUPFAM" id="SSF55486">
    <property type="entry name" value="Metalloproteases ('zincins'), catalytic domain"/>
    <property type="match status" value="1"/>
</dbReference>
<evidence type="ECO:0000259" key="10">
    <source>
        <dbReference type="PROSITE" id="PS50215"/>
    </source>
</evidence>
<proteinExistence type="predicted"/>
<keyword evidence="4 8" id="KW-0862">Zinc</keyword>
<feature type="binding site" evidence="8">
    <location>
        <position position="357"/>
    </location>
    <ligand>
        <name>Zn(2+)</name>
        <dbReference type="ChEBI" id="CHEBI:29105"/>
        <note>catalytic</note>
    </ligand>
</feature>
<dbReference type="GO" id="GO:0004222">
    <property type="term" value="F:metalloendopeptidase activity"/>
    <property type="evidence" value="ECO:0007669"/>
    <property type="project" value="InterPro"/>
</dbReference>
<keyword evidence="9" id="KW-1133">Transmembrane helix</keyword>
<reference evidence="11 12" key="1">
    <citation type="journal article" date="2013" name="Nature">
        <title>Insights into bilaterian evolution from three spiralian genomes.</title>
        <authorList>
            <person name="Simakov O."/>
            <person name="Marletaz F."/>
            <person name="Cho S.J."/>
            <person name="Edsinger-Gonzales E."/>
            <person name="Havlak P."/>
            <person name="Hellsten U."/>
            <person name="Kuo D.H."/>
            <person name="Larsson T."/>
            <person name="Lv J."/>
            <person name="Arendt D."/>
            <person name="Savage R."/>
            <person name="Osoegawa K."/>
            <person name="de Jong P."/>
            <person name="Grimwood J."/>
            <person name="Chapman J.A."/>
            <person name="Shapiro H."/>
            <person name="Aerts A."/>
            <person name="Otillar R.P."/>
            <person name="Terry A.Y."/>
            <person name="Boore J.L."/>
            <person name="Grigoriev I.V."/>
            <person name="Lindberg D.R."/>
            <person name="Seaver E.C."/>
            <person name="Weisblat D.A."/>
            <person name="Putnam N.H."/>
            <person name="Rokhsar D.S."/>
        </authorList>
    </citation>
    <scope>NUCLEOTIDE SEQUENCE [LARGE SCALE GENOMIC DNA]</scope>
</reference>
<evidence type="ECO:0000256" key="2">
    <source>
        <dbReference type="ARBA" id="ARBA00022723"/>
    </source>
</evidence>
<accession>V4A9H4</accession>
<dbReference type="PROSITE" id="PS50215">
    <property type="entry name" value="ADAM_MEPRO"/>
    <property type="match status" value="1"/>
</dbReference>
<organism evidence="11 12">
    <name type="scientific">Lottia gigantea</name>
    <name type="common">Giant owl limpet</name>
    <dbReference type="NCBI Taxonomy" id="225164"/>
    <lineage>
        <taxon>Eukaryota</taxon>
        <taxon>Metazoa</taxon>
        <taxon>Spiralia</taxon>
        <taxon>Lophotrochozoa</taxon>
        <taxon>Mollusca</taxon>
        <taxon>Gastropoda</taxon>
        <taxon>Patellogastropoda</taxon>
        <taxon>Lottioidea</taxon>
        <taxon>Lottiidae</taxon>
        <taxon>Lottia</taxon>
    </lineage>
</organism>
<dbReference type="InterPro" id="IPR001590">
    <property type="entry name" value="Peptidase_M12B"/>
</dbReference>
<name>V4A9H4_LOTGI</name>
<keyword evidence="6" id="KW-1015">Disulfide bond</keyword>
<dbReference type="EMBL" id="KB202210">
    <property type="protein sequence ID" value="ESO91730.1"/>
    <property type="molecule type" value="Genomic_DNA"/>
</dbReference>
<sequence length="820" mass="93442">MALPLQCYQLVTVQQVQEETGSDDINTRSKRQIDPRLPDHLEFTLQSETSSSRTTLKLSRLPEIPTYVFTDSGLEKHSGELENKAVYSVEDDKIGVIQVKRTNNSTSDSANSFELEGEFVEENKIYQIHPAREESGRSDRTDDGPKNLYHKVFNRQEDYRKPMREEGRYRRSVKEYTIELCYIIDAEDFQKRFLPRNNNDEDEAVSDARIFYSYVSEQIRLRYISTYEVDLSFMFKFVITGLVILKNRSDSEFLEDLVQKGTNRGIVEYNDGLDAAIEWLYIHENSLPPSDHYMFFTSYDLADVEDTDSLGLANLGSMCLRDEDNYPLSASIIENGFDANVGATAAHELGHCLNADHDTDAGCDDGDLYLMSERSLHPKNPEQASNPWKLSNCSVRDMLLYLKTENVSCLSDTKSNTDSLREMQVKDGVYYSLGEQCRMAFGAGSQFCQGKYTNPASNATFCYKVYCTDSKGKCEPIFPRDYTKCGNDHWCYKGECIKASAEDFQMELEGDDTEIDIPQDTVEVLSHVKYTKSSPGDVIVFNYQWNPEFADSLFHFNISNGRITVKTGALFNITEAEVFITATTNETYTTLPISIMIYIYNESYTPKFAQERFVVQVTSLQMKSAEKALVVMSDVSQLLLEGDQKTDFKFLLQNSQHSNLVRLDEKQVILDAEKLRQEGLSNFIVTIEAIFKNILSNFTTVEFIFDKSIEDSPKEKNNHWLIPVIIVSIFAVGGFLIFVIIQIRQCRNPSSPNFDKPSSPLPTFNPTTDANDGGNLSPVFTPLYNNSQVLNGRSFSDLRQVVYRESSGNALQEHFYENHR</sequence>
<dbReference type="PANTHER" id="PTHR11905:SF159">
    <property type="entry name" value="ADAM METALLOPROTEASE"/>
    <property type="match status" value="1"/>
</dbReference>
<keyword evidence="9" id="KW-0812">Transmembrane</keyword>
<keyword evidence="5" id="KW-0482">Metalloprotease</keyword>
<comment type="caution">
    <text evidence="8">Lacks conserved residue(s) required for the propagation of feature annotation.</text>
</comment>
<dbReference type="GeneID" id="20251116"/>
<evidence type="ECO:0000256" key="9">
    <source>
        <dbReference type="SAM" id="Phobius"/>
    </source>
</evidence>
<dbReference type="AlphaFoldDB" id="V4A9H4"/>
<evidence type="ECO:0000256" key="4">
    <source>
        <dbReference type="ARBA" id="ARBA00022833"/>
    </source>
</evidence>
<keyword evidence="12" id="KW-1185">Reference proteome</keyword>
<keyword evidence="1" id="KW-0645">Protease</keyword>
<dbReference type="HOGENOM" id="CLU_344930_0_0_1"/>
<dbReference type="RefSeq" id="XP_009057580.1">
    <property type="nucleotide sequence ID" value="XM_009059332.1"/>
</dbReference>
<evidence type="ECO:0000313" key="12">
    <source>
        <dbReference type="Proteomes" id="UP000030746"/>
    </source>
</evidence>
<dbReference type="OrthoDB" id="6129710at2759"/>
<dbReference type="Proteomes" id="UP000030746">
    <property type="component" value="Unassembled WGS sequence"/>
</dbReference>
<feature type="transmembrane region" description="Helical" evidence="9">
    <location>
        <begin position="720"/>
        <end position="741"/>
    </location>
</feature>
<evidence type="ECO:0000256" key="6">
    <source>
        <dbReference type="ARBA" id="ARBA00023157"/>
    </source>
</evidence>
<dbReference type="Gene3D" id="3.40.390.10">
    <property type="entry name" value="Collagenase (Catalytic Domain)"/>
    <property type="match status" value="1"/>
</dbReference>
<evidence type="ECO:0000313" key="11">
    <source>
        <dbReference type="EMBL" id="ESO91730.1"/>
    </source>
</evidence>
<keyword evidence="7" id="KW-0325">Glycoprotein</keyword>
<feature type="active site" evidence="8">
    <location>
        <position position="348"/>
    </location>
</feature>
<dbReference type="CTD" id="20251116"/>
<dbReference type="Pfam" id="PF17771">
    <property type="entry name" value="ADAMTS_CR_2"/>
    <property type="match status" value="1"/>
</dbReference>
<dbReference type="Gene3D" id="3.40.1620.60">
    <property type="match status" value="1"/>
</dbReference>
<dbReference type="GO" id="GO:0046872">
    <property type="term" value="F:metal ion binding"/>
    <property type="evidence" value="ECO:0007669"/>
    <property type="project" value="UniProtKB-KW"/>
</dbReference>
<dbReference type="InterPro" id="IPR041645">
    <property type="entry name" value="ADAMTS_CR_2"/>
</dbReference>
<gene>
    <name evidence="11" type="ORF">LOTGIDRAFT_239598</name>
</gene>
<feature type="binding site" evidence="8">
    <location>
        <position position="351"/>
    </location>
    <ligand>
        <name>Zn(2+)</name>
        <dbReference type="ChEBI" id="CHEBI:29105"/>
        <note>catalytic</note>
    </ligand>
</feature>
<evidence type="ECO:0000256" key="5">
    <source>
        <dbReference type="ARBA" id="ARBA00023049"/>
    </source>
</evidence>
<dbReference type="PANTHER" id="PTHR11905">
    <property type="entry name" value="ADAM A DISINTEGRIN AND METALLOPROTEASE DOMAIN"/>
    <property type="match status" value="1"/>
</dbReference>
<feature type="domain" description="Peptidase M12B" evidence="10">
    <location>
        <begin position="278"/>
        <end position="414"/>
    </location>
</feature>
<keyword evidence="9" id="KW-0472">Membrane</keyword>
<evidence type="ECO:0000256" key="8">
    <source>
        <dbReference type="PROSITE-ProRule" id="PRU00276"/>
    </source>
</evidence>
<protein>
    <recommendedName>
        <fullName evidence="10">Peptidase M12B domain-containing protein</fullName>
    </recommendedName>
</protein>
<dbReference type="GO" id="GO:0006509">
    <property type="term" value="P:membrane protein ectodomain proteolysis"/>
    <property type="evidence" value="ECO:0007669"/>
    <property type="project" value="TreeGrafter"/>
</dbReference>
<dbReference type="KEGG" id="lgi:LOTGIDRAFT_239598"/>
<keyword evidence="3" id="KW-0378">Hydrolase</keyword>
<keyword evidence="2 8" id="KW-0479">Metal-binding</keyword>
<evidence type="ECO:0000256" key="7">
    <source>
        <dbReference type="ARBA" id="ARBA00023180"/>
    </source>
</evidence>
<evidence type="ECO:0000256" key="3">
    <source>
        <dbReference type="ARBA" id="ARBA00022801"/>
    </source>
</evidence>
<feature type="binding site" evidence="8">
    <location>
        <position position="347"/>
    </location>
    <ligand>
        <name>Zn(2+)</name>
        <dbReference type="ChEBI" id="CHEBI:29105"/>
        <note>catalytic</note>
    </ligand>
</feature>